<protein>
    <recommendedName>
        <fullName evidence="12">RING finger protein 17</fullName>
    </recommendedName>
</protein>
<sequence>MNSFLSQPGPSRSSQSGTNSTNPPTRARLRLRPNRGFASDYDYQNQQSFSGGDMNRVFNNHRGAQNYNPIYPSGGTFPIPPPFNFNPNQGKQNEQSNNRYRGKRDYHKSKPPHRTEKRADNPTARRTDRQDVPHQGPTLREKNDIADVPVTLNFQSPENMSSEGAPCKLYKCPKCLRHFDCTTRLNSYYGRIPLVLTCQHTVCQECIQKMAKDNAIVCPICKDSSKLPTGYKHSNLQEIFSPNFFLVGTILWLKSHENNRSISLAPVTDTDLRSELISPISSSVSKHNSDKTCCFLTCKKNATIQCTECNDFYCEPCCNTIHKSAKSMWSHNRVPLEGSATKKETLELERCENHNMHFEFYCTTCSMEVCCYCYIEQHDGHKKDNLLRLEEEEMDEFKVNKESARKILKQLIFSQKKLEDLSTSSTASIEAEVTSYFLNLHAKLQYIQNNLKDDIIRSTTLGSVKQDIKETYTEIVHSIENLKDIIIACDKVEMRKMNMRAIYNKLKEAKNTPCYLLSDKKLDTFEFVVNPLVDGLENYFSVDKNEAFQIKLVSEEDLPPDYEKDETDGLYQNDIENIIDSLGKSTITSNKDKSKKGSSKSSTVGVLEQESVEVTHIESLECFYVQLKKNQKQFSQMNAEIKEFIRLNPGVVDEPEINQLYLVKVLKEKIWCRGRITDIENGEDGILYNVFLIDYGSHYTLDKSKLRQMHVSLALKKPFAIQCELSNPSMRTWAKNAHVHMAKILNGRKVTMTVRNEHNGVQEVDLMILTSDRSQTSVIDLLIHACPDALDQTEDTEVVTPQKLTLSGQYKLFPNSVKFKKSQEANVRLASVIDPHHIFLHMASHIKFLEKMNESLKNSYKNSREDTCVPVEGTYVVVNYKDLIRGNWHRGLVLKVNTDNCQVLLVDWGLELTVPWRDIRMLKEEFTRLEIQSISVKLAQVEPLGKHTTWTEAATVFLENFFLSQDTLKIVVHNVEPLEVGMFEMVGDVDICINAQLVKQNLADSTGKISQTLEWPKNDAVRGFREDDGILAQRLKQIESDDESDEEQADKIKKQKIEVVKLVNPGLIYIKFPAFESQAMKLHEELQIHYTKEHKTRSSWNADEQCVVFHNLSFARAKVLEKLDDRKYRVNIFDRATEDVINVDKMYEFDKYFTKFPNVVFKSHLANIKPAGGDKWSLSAIEALECVFTKYKEICGAKVPGDISGKSIPMNMWYTKVKIAGALEPSIMKFISLSNLLVKMGVAYKISSPSVKSESGSVKSERSAVSSKISNGNLSGLENDEVPVGKESVTSVESLAIPKNKAWSDAVEEEEETLKAVKNASDSLETPQEVDMDDWLPAFRIKQKEFYAWVTCADPGGILYLREGKLQSAYKEMETKMKEYFDKTPSASTDNDWDAGDLCTIYYNDMYYRGKIVTVKSQDDISVVMIDFGSDHTVTSKDLRQEILYPEIPAFASKIKLDKIYAKTGEWLDSDYQTLMDNVTEYSKIIIKSSLDDEIPTAEVFTDKEINLNQLLVQLCANLTRKLPNNQNQSEDDDILIEDDEPIIEDEDGLDKGAENVLVAGNQSVDTTKYKYTIRPLPDGIENVPVSILSVLKYNKVVLKEISTLSEELQFLNNEIQKTVHLQPVIENLETGMPCVCQFPEDKLWYRGEVYHMEDLDCGYVSVIFVDFGNVQLVTANEIKMMRPEWFATPVTCHIARLNIKIVEDKHIEHVTNVMKTLRDEFAKIITKDPLCVSLHKKDGALSYDSLIEKKLVEIV</sequence>
<dbReference type="SUPFAM" id="SSF57850">
    <property type="entry name" value="RING/U-box"/>
    <property type="match status" value="1"/>
</dbReference>
<feature type="compositionally biased region" description="Low complexity" evidence="6">
    <location>
        <begin position="1"/>
        <end position="17"/>
    </location>
</feature>
<evidence type="ECO:0000259" key="7">
    <source>
        <dbReference type="PROSITE" id="PS50089"/>
    </source>
</evidence>
<organism evidence="10 11">
    <name type="scientific">Diabrotica virgifera virgifera</name>
    <name type="common">western corn rootworm</name>
    <dbReference type="NCBI Taxonomy" id="50390"/>
    <lineage>
        <taxon>Eukaryota</taxon>
        <taxon>Metazoa</taxon>
        <taxon>Ecdysozoa</taxon>
        <taxon>Arthropoda</taxon>
        <taxon>Hexapoda</taxon>
        <taxon>Insecta</taxon>
        <taxon>Pterygota</taxon>
        <taxon>Neoptera</taxon>
        <taxon>Endopterygota</taxon>
        <taxon>Coleoptera</taxon>
        <taxon>Polyphaga</taxon>
        <taxon>Cucujiformia</taxon>
        <taxon>Chrysomeloidea</taxon>
        <taxon>Chrysomelidae</taxon>
        <taxon>Galerucinae</taxon>
        <taxon>Diabroticina</taxon>
        <taxon>Diabroticites</taxon>
        <taxon>Diabrotica</taxon>
    </lineage>
</organism>
<dbReference type="InterPro" id="IPR013083">
    <property type="entry name" value="Znf_RING/FYVE/PHD"/>
</dbReference>
<dbReference type="PROSITE" id="PS50304">
    <property type="entry name" value="TUDOR"/>
    <property type="match status" value="3"/>
</dbReference>
<dbReference type="InterPro" id="IPR027370">
    <property type="entry name" value="Znf-RING_euk"/>
</dbReference>
<dbReference type="SMART" id="SM00333">
    <property type="entry name" value="TUDOR"/>
    <property type="match status" value="5"/>
</dbReference>
<dbReference type="InterPro" id="IPR035437">
    <property type="entry name" value="SNase_OB-fold_sf"/>
</dbReference>
<dbReference type="SUPFAM" id="SSF63748">
    <property type="entry name" value="Tudor/PWWP/MBT"/>
    <property type="match status" value="5"/>
</dbReference>
<keyword evidence="1" id="KW-0479">Metal-binding</keyword>
<feature type="coiled-coil region" evidence="5">
    <location>
        <begin position="1595"/>
        <end position="1622"/>
    </location>
</feature>
<dbReference type="SMART" id="SM00184">
    <property type="entry name" value="RING"/>
    <property type="match status" value="1"/>
</dbReference>
<evidence type="ECO:0008006" key="12">
    <source>
        <dbReference type="Google" id="ProtNLM"/>
    </source>
</evidence>
<feature type="domain" description="Tudor" evidence="9">
    <location>
        <begin position="1628"/>
        <end position="1689"/>
    </location>
</feature>
<evidence type="ECO:0000259" key="8">
    <source>
        <dbReference type="PROSITE" id="PS50119"/>
    </source>
</evidence>
<dbReference type="InterPro" id="IPR001841">
    <property type="entry name" value="Znf_RING"/>
</dbReference>
<evidence type="ECO:0000256" key="2">
    <source>
        <dbReference type="ARBA" id="ARBA00022771"/>
    </source>
</evidence>
<dbReference type="PANTHER" id="PTHR16442">
    <property type="entry name" value="RING FINGER PROTEIN 17"/>
    <property type="match status" value="1"/>
</dbReference>
<dbReference type="Proteomes" id="UP001652700">
    <property type="component" value="Unplaced"/>
</dbReference>
<accession>A0ABM5KVN1</accession>
<feature type="domain" description="Tudor" evidence="9">
    <location>
        <begin position="1392"/>
        <end position="1449"/>
    </location>
</feature>
<evidence type="ECO:0000256" key="1">
    <source>
        <dbReference type="ARBA" id="ARBA00022723"/>
    </source>
</evidence>
<keyword evidence="5" id="KW-0175">Coiled coil</keyword>
<dbReference type="Pfam" id="PF00567">
    <property type="entry name" value="TUDOR"/>
    <property type="match status" value="5"/>
</dbReference>
<dbReference type="CDD" id="cd19757">
    <property type="entry name" value="Bbox1"/>
    <property type="match status" value="1"/>
</dbReference>
<dbReference type="GeneID" id="126889739"/>
<dbReference type="PANTHER" id="PTHR16442:SF1">
    <property type="entry name" value="RING FINGER PROTEIN 17"/>
    <property type="match status" value="1"/>
</dbReference>
<evidence type="ECO:0000259" key="9">
    <source>
        <dbReference type="PROSITE" id="PS50304"/>
    </source>
</evidence>
<dbReference type="RefSeq" id="XP_050514245.1">
    <property type="nucleotide sequence ID" value="XM_050658288.1"/>
</dbReference>
<name>A0ABM5KVN1_DIAVI</name>
<proteinExistence type="predicted"/>
<feature type="domain" description="Tudor" evidence="9">
    <location>
        <begin position="654"/>
        <end position="716"/>
    </location>
</feature>
<dbReference type="Gene3D" id="2.30.30.140">
    <property type="match status" value="5"/>
</dbReference>
<feature type="compositionally biased region" description="Basic residues" evidence="6">
    <location>
        <begin position="100"/>
        <end position="112"/>
    </location>
</feature>
<dbReference type="EnsemblMetazoa" id="XM_050658288.1">
    <property type="protein sequence ID" value="XP_050514245.1"/>
    <property type="gene ID" value="LOC126889739"/>
</dbReference>
<evidence type="ECO:0000256" key="6">
    <source>
        <dbReference type="SAM" id="MobiDB-lite"/>
    </source>
</evidence>
<feature type="region of interest" description="Disordered" evidence="6">
    <location>
        <begin position="1"/>
        <end position="144"/>
    </location>
</feature>
<dbReference type="InterPro" id="IPR002999">
    <property type="entry name" value="Tudor"/>
</dbReference>
<keyword evidence="2 4" id="KW-0863">Zinc-finger</keyword>
<evidence type="ECO:0000256" key="3">
    <source>
        <dbReference type="ARBA" id="ARBA00022833"/>
    </source>
</evidence>
<reference evidence="10" key="1">
    <citation type="submission" date="2025-05" db="UniProtKB">
        <authorList>
            <consortium name="EnsemblMetazoa"/>
        </authorList>
    </citation>
    <scope>IDENTIFICATION</scope>
</reference>
<dbReference type="Gene3D" id="3.30.40.10">
    <property type="entry name" value="Zinc/RING finger domain, C3HC4 (zinc finger)"/>
    <property type="match status" value="1"/>
</dbReference>
<evidence type="ECO:0000256" key="5">
    <source>
        <dbReference type="SAM" id="Coils"/>
    </source>
</evidence>
<feature type="domain" description="B box-type" evidence="8">
    <location>
        <begin position="346"/>
        <end position="389"/>
    </location>
</feature>
<evidence type="ECO:0000313" key="11">
    <source>
        <dbReference type="Proteomes" id="UP001652700"/>
    </source>
</evidence>
<keyword evidence="3" id="KW-0862">Zinc</keyword>
<evidence type="ECO:0000313" key="10">
    <source>
        <dbReference type="EnsemblMetazoa" id="XP_050514245.1"/>
    </source>
</evidence>
<dbReference type="Gene3D" id="2.40.50.90">
    <property type="match status" value="2"/>
</dbReference>
<dbReference type="InterPro" id="IPR017907">
    <property type="entry name" value="Znf_RING_CS"/>
</dbReference>
<dbReference type="PROSITE" id="PS50119">
    <property type="entry name" value="ZF_BBOX"/>
    <property type="match status" value="1"/>
</dbReference>
<feature type="domain" description="RING-type" evidence="7">
    <location>
        <begin position="172"/>
        <end position="222"/>
    </location>
</feature>
<dbReference type="PROSITE" id="PS50089">
    <property type="entry name" value="ZF_RING_2"/>
    <property type="match status" value="1"/>
</dbReference>
<evidence type="ECO:0000256" key="4">
    <source>
        <dbReference type="PROSITE-ProRule" id="PRU00024"/>
    </source>
</evidence>
<keyword evidence="11" id="KW-1185">Reference proteome</keyword>
<feature type="compositionally biased region" description="Polar residues" evidence="6">
    <location>
        <begin position="89"/>
        <end position="99"/>
    </location>
</feature>
<dbReference type="Gene3D" id="3.30.160.60">
    <property type="entry name" value="Classic Zinc Finger"/>
    <property type="match status" value="1"/>
</dbReference>
<feature type="compositionally biased region" description="Basic and acidic residues" evidence="6">
    <location>
        <begin position="113"/>
        <end position="132"/>
    </location>
</feature>
<dbReference type="CDD" id="cd20379">
    <property type="entry name" value="Tudor_dTUD-like"/>
    <property type="match status" value="2"/>
</dbReference>
<dbReference type="InterPro" id="IPR000315">
    <property type="entry name" value="Znf_B-box"/>
</dbReference>
<dbReference type="SUPFAM" id="SSF57845">
    <property type="entry name" value="B-box zinc-binding domain"/>
    <property type="match status" value="1"/>
</dbReference>
<dbReference type="PROSITE" id="PS00518">
    <property type="entry name" value="ZF_RING_1"/>
    <property type="match status" value="1"/>
</dbReference>
<dbReference type="Pfam" id="PF13445">
    <property type="entry name" value="zf-RING_UBOX"/>
    <property type="match status" value="1"/>
</dbReference>